<dbReference type="InterPro" id="IPR058560">
    <property type="entry name" value="DNA_primase_C"/>
</dbReference>
<evidence type="ECO:0000256" key="8">
    <source>
        <dbReference type="ARBA" id="ARBA00023014"/>
    </source>
</evidence>
<dbReference type="PANTHER" id="PTHR10537:SF3">
    <property type="entry name" value="DNA PRIMASE LARGE SUBUNIT"/>
    <property type="match status" value="1"/>
</dbReference>
<comment type="cofactor">
    <cofactor evidence="1">
        <name>[4Fe-4S] cluster</name>
        <dbReference type="ChEBI" id="CHEBI:49883"/>
    </cofactor>
</comment>
<evidence type="ECO:0000259" key="11">
    <source>
        <dbReference type="Pfam" id="PF04104"/>
    </source>
</evidence>
<dbReference type="OrthoDB" id="421393at2759"/>
<keyword evidence="6" id="KW-0479">Metal-binding</keyword>
<keyword evidence="4" id="KW-0639">Primosome</keyword>
<keyword evidence="3" id="KW-0004">4Fe-4S</keyword>
<dbReference type="FunCoup" id="A0A2K3DQE4">
    <property type="interactions" value="1787"/>
</dbReference>
<keyword evidence="9" id="KW-0238">DNA-binding</keyword>
<dbReference type="Proteomes" id="UP000006906">
    <property type="component" value="Chromosome 6"/>
</dbReference>
<comment type="similarity">
    <text evidence="2">Belongs to the eukaryotic-type primase large subunit family.</text>
</comment>
<keyword evidence="13" id="KW-1185">Reference proteome</keyword>
<evidence type="ECO:0000256" key="1">
    <source>
        <dbReference type="ARBA" id="ARBA00001966"/>
    </source>
</evidence>
<evidence type="ECO:0000256" key="3">
    <source>
        <dbReference type="ARBA" id="ARBA00022485"/>
    </source>
</evidence>
<reference evidence="12 13" key="1">
    <citation type="journal article" date="2007" name="Science">
        <title>The Chlamydomonas genome reveals the evolution of key animal and plant functions.</title>
        <authorList>
            <person name="Merchant S.S."/>
            <person name="Prochnik S.E."/>
            <person name="Vallon O."/>
            <person name="Harris E.H."/>
            <person name="Karpowicz S.J."/>
            <person name="Witman G.B."/>
            <person name="Terry A."/>
            <person name="Salamov A."/>
            <person name="Fritz-Laylin L.K."/>
            <person name="Marechal-Drouard L."/>
            <person name="Marshall W.F."/>
            <person name="Qu L.H."/>
            <person name="Nelson D.R."/>
            <person name="Sanderfoot A.A."/>
            <person name="Spalding M.H."/>
            <person name="Kapitonov V.V."/>
            <person name="Ren Q."/>
            <person name="Ferris P."/>
            <person name="Lindquist E."/>
            <person name="Shapiro H."/>
            <person name="Lucas S.M."/>
            <person name="Grimwood J."/>
            <person name="Schmutz J."/>
            <person name="Cardol P."/>
            <person name="Cerutti H."/>
            <person name="Chanfreau G."/>
            <person name="Chen C.L."/>
            <person name="Cognat V."/>
            <person name="Croft M.T."/>
            <person name="Dent R."/>
            <person name="Dutcher S."/>
            <person name="Fernandez E."/>
            <person name="Fukuzawa H."/>
            <person name="Gonzalez-Ballester D."/>
            <person name="Gonzalez-Halphen D."/>
            <person name="Hallmann A."/>
            <person name="Hanikenne M."/>
            <person name="Hippler M."/>
            <person name="Inwood W."/>
            <person name="Jabbari K."/>
            <person name="Kalanon M."/>
            <person name="Kuras R."/>
            <person name="Lefebvre P.A."/>
            <person name="Lemaire S.D."/>
            <person name="Lobanov A.V."/>
            <person name="Lohr M."/>
            <person name="Manuell A."/>
            <person name="Meier I."/>
            <person name="Mets L."/>
            <person name="Mittag M."/>
            <person name="Mittelmeier T."/>
            <person name="Moroney J.V."/>
            <person name="Moseley J."/>
            <person name="Napoli C."/>
            <person name="Nedelcu A.M."/>
            <person name="Niyogi K."/>
            <person name="Novoselov S.V."/>
            <person name="Paulsen I.T."/>
            <person name="Pazour G."/>
            <person name="Purton S."/>
            <person name="Ral J.P."/>
            <person name="Riano-Pachon D.M."/>
            <person name="Riekhof W."/>
            <person name="Rymarquis L."/>
            <person name="Schroda M."/>
            <person name="Stern D."/>
            <person name="Umen J."/>
            <person name="Willows R."/>
            <person name="Wilson N."/>
            <person name="Zimmer S.L."/>
            <person name="Allmer J."/>
            <person name="Balk J."/>
            <person name="Bisova K."/>
            <person name="Chen C.J."/>
            <person name="Elias M."/>
            <person name="Gendler K."/>
            <person name="Hauser C."/>
            <person name="Lamb M.R."/>
            <person name="Ledford H."/>
            <person name="Long J.C."/>
            <person name="Minagawa J."/>
            <person name="Page M.D."/>
            <person name="Pan J."/>
            <person name="Pootakham W."/>
            <person name="Roje S."/>
            <person name="Rose A."/>
            <person name="Stahlberg E."/>
            <person name="Terauchi A.M."/>
            <person name="Yang P."/>
            <person name="Ball S."/>
            <person name="Bowler C."/>
            <person name="Dieckmann C.L."/>
            <person name="Gladyshev V.N."/>
            <person name="Green P."/>
            <person name="Jorgensen R."/>
            <person name="Mayfield S."/>
            <person name="Mueller-Roeber B."/>
            <person name="Rajamani S."/>
            <person name="Sayre R.T."/>
            <person name="Brokstein P."/>
            <person name="Dubchak I."/>
            <person name="Goodstein D."/>
            <person name="Hornick L."/>
            <person name="Huang Y.W."/>
            <person name="Jhaveri J."/>
            <person name="Luo Y."/>
            <person name="Martinez D."/>
            <person name="Ngau W.C."/>
            <person name="Otillar B."/>
            <person name="Poliakov A."/>
            <person name="Porter A."/>
            <person name="Szajkowski L."/>
            <person name="Werner G."/>
            <person name="Zhou K."/>
            <person name="Grigoriev I.V."/>
            <person name="Rokhsar D.S."/>
            <person name="Grossman A.R."/>
        </authorList>
    </citation>
    <scope>NUCLEOTIDE SEQUENCE [LARGE SCALE GENOMIC DNA]</scope>
    <source>
        <strain evidence="13">CC-503</strain>
    </source>
</reference>
<dbReference type="CDD" id="cd07322">
    <property type="entry name" value="PriL_PriS_Eukaryotic"/>
    <property type="match status" value="1"/>
</dbReference>
<keyword evidence="5" id="KW-0235">DNA replication</keyword>
<dbReference type="Gene3D" id="1.20.930.80">
    <property type="match status" value="1"/>
</dbReference>
<dbReference type="KEGG" id="cre:CHLRE_06g293000v5"/>
<name>A0A2K3DQE4_CHLRE</name>
<dbReference type="AlphaFoldDB" id="A0A2K3DQE4"/>
<sequence>MQFLATTKPGAAEFTSQLGGNAARKGNERMFSDLSMYSTPPSENITLEEFERLALARLSVLKEMEAYRLRHSNKTEKEYLDKLNQLKQKHMKGLTASAAAAAAAAGASGAAATSAAREEEVRADNISHYVLRLAYCRTAELRKWFLVQECEMFRLKFGMYSAQEHEDFLSEHAPQYKLVPHAELLSVRDAIVKVMRSNLETREAISRVENFGRDDADAKSKGPRSTADARELEPKFYKVAWTLVPELVSQRRVLLRGGWAYVSREALAPLVVAEFRTGVSRGLSEMARRWRQMFPAEEEQRLQPLVASLTNRSLVADYSGVATRYGDVSAANLPQVAARHFPLCMGHLVSQLAAERHLRHGGRQQLGLFLKGIGLPMEEALVFWRSMFAPRCTGEAFDKQYAYNIRHNYGREGKRTDYTAHKCTTIVGSSGGPGDHHGCPYRRLDESALRAALGRLKCDDRKVEEAVSKARDGHYQLACAAAFEGVHRVPEMDVGISAPLQYYAESRRICAERESAAVQGAAAAATEAAAAAATAATAADAGGDPAAAAAADAGKEQRGVKRAAAGDSTPGAAR</sequence>
<keyword evidence="8" id="KW-0411">Iron-sulfur</keyword>
<dbReference type="ExpressionAtlas" id="A0A2K3DQE4">
    <property type="expression patterns" value="baseline"/>
</dbReference>
<gene>
    <name evidence="12" type="ORF">CHLRE_06g293000v5</name>
</gene>
<dbReference type="GO" id="GO:0003677">
    <property type="term" value="F:DNA binding"/>
    <property type="evidence" value="ECO:0007669"/>
    <property type="project" value="UniProtKB-KW"/>
</dbReference>
<feature type="compositionally biased region" description="Low complexity" evidence="10">
    <location>
        <begin position="543"/>
        <end position="552"/>
    </location>
</feature>
<protein>
    <recommendedName>
        <fullName evidence="11">DNA primase large subunit C-terminal domain-containing protein</fullName>
    </recommendedName>
</protein>
<dbReference type="InterPro" id="IPR007238">
    <property type="entry name" value="DNA_primase_lsu_euk/arc"/>
</dbReference>
<dbReference type="Gramene" id="PNW82762">
    <property type="protein sequence ID" value="PNW82762"/>
    <property type="gene ID" value="CHLRE_06g293000v5"/>
</dbReference>
<dbReference type="OMA" id="RINYKPW"/>
<evidence type="ECO:0000256" key="5">
    <source>
        <dbReference type="ARBA" id="ARBA00022705"/>
    </source>
</evidence>
<feature type="region of interest" description="Disordered" evidence="10">
    <location>
        <begin position="543"/>
        <end position="574"/>
    </location>
</feature>
<dbReference type="InterPro" id="IPR016558">
    <property type="entry name" value="DNA_primase_lsu_euk"/>
</dbReference>
<evidence type="ECO:0000256" key="6">
    <source>
        <dbReference type="ARBA" id="ARBA00022723"/>
    </source>
</evidence>
<proteinExistence type="inferred from homology"/>
<dbReference type="Pfam" id="PF04104">
    <property type="entry name" value="DNA_primase_lrg"/>
    <property type="match status" value="1"/>
</dbReference>
<dbReference type="STRING" id="3055.A0A2K3DQE4"/>
<dbReference type="PANTHER" id="PTHR10537">
    <property type="entry name" value="DNA PRIMASE LARGE SUBUNIT"/>
    <property type="match status" value="1"/>
</dbReference>
<evidence type="ECO:0000256" key="9">
    <source>
        <dbReference type="ARBA" id="ARBA00023125"/>
    </source>
</evidence>
<evidence type="ECO:0000256" key="2">
    <source>
        <dbReference type="ARBA" id="ARBA00010564"/>
    </source>
</evidence>
<evidence type="ECO:0000313" key="12">
    <source>
        <dbReference type="EMBL" id="PNW82762.1"/>
    </source>
</evidence>
<dbReference type="GO" id="GO:0046872">
    <property type="term" value="F:metal ion binding"/>
    <property type="evidence" value="ECO:0007669"/>
    <property type="project" value="UniProtKB-KW"/>
</dbReference>
<dbReference type="GO" id="GO:0051539">
    <property type="term" value="F:4 iron, 4 sulfur cluster binding"/>
    <property type="evidence" value="ECO:0007669"/>
    <property type="project" value="UniProtKB-KW"/>
</dbReference>
<evidence type="ECO:0000256" key="7">
    <source>
        <dbReference type="ARBA" id="ARBA00023004"/>
    </source>
</evidence>
<evidence type="ECO:0000256" key="4">
    <source>
        <dbReference type="ARBA" id="ARBA00022515"/>
    </source>
</evidence>
<dbReference type="RefSeq" id="XP_042924160.1">
    <property type="nucleotide sequence ID" value="XM_043063454.1"/>
</dbReference>
<feature type="domain" description="DNA primase large subunit C-terminal" evidence="11">
    <location>
        <begin position="335"/>
        <end position="503"/>
    </location>
</feature>
<dbReference type="EMBL" id="CM008967">
    <property type="protein sequence ID" value="PNW82762.1"/>
    <property type="molecule type" value="Genomic_DNA"/>
</dbReference>
<keyword evidence="7" id="KW-0408">Iron</keyword>
<dbReference type="GeneID" id="5727120"/>
<evidence type="ECO:0000256" key="10">
    <source>
        <dbReference type="SAM" id="MobiDB-lite"/>
    </source>
</evidence>
<dbReference type="InParanoid" id="A0A2K3DQE4"/>
<dbReference type="PaxDb" id="3055-EDO97358"/>
<dbReference type="GO" id="GO:0005658">
    <property type="term" value="C:alpha DNA polymerase:primase complex"/>
    <property type="evidence" value="ECO:0000318"/>
    <property type="project" value="GO_Central"/>
</dbReference>
<dbReference type="GO" id="GO:0006269">
    <property type="term" value="P:DNA replication, synthesis of primer"/>
    <property type="evidence" value="ECO:0000318"/>
    <property type="project" value="GO_Central"/>
</dbReference>
<dbReference type="Pfam" id="PF26466">
    <property type="entry name" value="DNA_primase_lrg_N"/>
    <property type="match status" value="1"/>
</dbReference>
<evidence type="ECO:0000313" key="13">
    <source>
        <dbReference type="Proteomes" id="UP000006906"/>
    </source>
</evidence>
<dbReference type="GO" id="GO:0006270">
    <property type="term" value="P:DNA replication initiation"/>
    <property type="evidence" value="ECO:0000318"/>
    <property type="project" value="GO_Central"/>
</dbReference>
<accession>A0A2K3DQE4</accession>
<organism evidence="12 13">
    <name type="scientific">Chlamydomonas reinhardtii</name>
    <name type="common">Chlamydomonas smithii</name>
    <dbReference type="NCBI Taxonomy" id="3055"/>
    <lineage>
        <taxon>Eukaryota</taxon>
        <taxon>Viridiplantae</taxon>
        <taxon>Chlorophyta</taxon>
        <taxon>core chlorophytes</taxon>
        <taxon>Chlorophyceae</taxon>
        <taxon>CS clade</taxon>
        <taxon>Chlamydomonadales</taxon>
        <taxon>Chlamydomonadaceae</taxon>
        <taxon>Chlamydomonas</taxon>
    </lineage>
</organism>